<accession>A0ABR6BZC8</accession>
<dbReference type="EMBL" id="JACJID010000010">
    <property type="protein sequence ID" value="MBA8931957.1"/>
    <property type="molecule type" value="Genomic_DNA"/>
</dbReference>
<reference evidence="1 2" key="1">
    <citation type="submission" date="2020-08" db="EMBL/GenBank/DDBJ databases">
        <title>Genomic Encyclopedia of Archaeal and Bacterial Type Strains, Phase II (KMG-II): from individual species to whole genera.</title>
        <authorList>
            <person name="Goeker M."/>
        </authorList>
    </citation>
    <scope>NUCLEOTIDE SEQUENCE [LARGE SCALE GENOMIC DNA]</scope>
    <source>
        <strain evidence="1 2">DSM 43850</strain>
    </source>
</reference>
<name>A0ABR6BZC8_9PSEU</name>
<evidence type="ECO:0000313" key="2">
    <source>
        <dbReference type="Proteomes" id="UP000517916"/>
    </source>
</evidence>
<sequence length="535" mass="59430">MTEHTPDFVADFMAWYLDANPMHAAMLGRTEQEHTFGDLSESGWLDRERQSAGWLDRLASVRPADQDSAIDRDLIVSHLRGQRARAQWPTWRRDPAVYAGSPIQSLFGTFLHRQQPEPELVASALSRLAELPGVFAACRANLDPELSCELLVRRALSSLRTARQFLTVTLPGEVADESLRAKLAEAGESAAEEAESLATYLESFAERATGDWRMGEQLYSTLLTECEMLGYGAGELHERGLAAYEELAAEARALAGDDWQQAIRALQEDHPATLAELLAECTSETERARQFLLERDLVSFADGELCRVVPAPVFLRPLFAVPFYMAPRQLTASRTGHYFVPFTPEDADQEQLTHRLRGNFRAQVTSAAVHEAYPGHHWHLSWLAGNPRAVRKALTTSYFTEGWALYAEKMMREQGYFTDPGRELAHLDMRIFRAARIVVDTALHCGDMTVAQAEQYMGSRSSLNEGMAKAEVNRYCAWPTQAPSYLTGALEIDRIRADYLEAGLGDLKSFHDRIAGSGALPLGLARRAALGTAAA</sequence>
<dbReference type="RefSeq" id="WP_318296988.1">
    <property type="nucleotide sequence ID" value="NZ_BAAABQ010000027.1"/>
</dbReference>
<dbReference type="PANTHER" id="PTHR33361:SF15">
    <property type="entry name" value="DUF885 FAMILY LIPOPROTEIN"/>
    <property type="match status" value="1"/>
</dbReference>
<keyword evidence="2" id="KW-1185">Reference proteome</keyword>
<dbReference type="Proteomes" id="UP000517916">
    <property type="component" value="Unassembled WGS sequence"/>
</dbReference>
<proteinExistence type="predicted"/>
<dbReference type="Pfam" id="PF05960">
    <property type="entry name" value="DUF885"/>
    <property type="match status" value="1"/>
</dbReference>
<gene>
    <name evidence="1" type="ORF">BC739_009216</name>
</gene>
<evidence type="ECO:0000313" key="1">
    <source>
        <dbReference type="EMBL" id="MBA8931957.1"/>
    </source>
</evidence>
<protein>
    <submittedName>
        <fullName evidence="1">Uncharacterized protein (DUF885 family)</fullName>
    </submittedName>
</protein>
<dbReference type="PANTHER" id="PTHR33361">
    <property type="entry name" value="GLR0591 PROTEIN"/>
    <property type="match status" value="1"/>
</dbReference>
<comment type="caution">
    <text evidence="1">The sequence shown here is derived from an EMBL/GenBank/DDBJ whole genome shotgun (WGS) entry which is preliminary data.</text>
</comment>
<organism evidence="1 2">
    <name type="scientific">Kutzneria viridogrisea</name>
    <dbReference type="NCBI Taxonomy" id="47990"/>
    <lineage>
        <taxon>Bacteria</taxon>
        <taxon>Bacillati</taxon>
        <taxon>Actinomycetota</taxon>
        <taxon>Actinomycetes</taxon>
        <taxon>Pseudonocardiales</taxon>
        <taxon>Pseudonocardiaceae</taxon>
        <taxon>Kutzneria</taxon>
    </lineage>
</organism>
<dbReference type="InterPro" id="IPR010281">
    <property type="entry name" value="DUF885"/>
</dbReference>